<protein>
    <submittedName>
        <fullName evidence="1">Uncharacterized protein</fullName>
    </submittedName>
</protein>
<sequence>MFNFYNNALKINNNNNNNNNKDTNNEPKQLYNRNIIYLELLIIKLEKYDNYIKHIIPYKDFYDFSDEDYLKIENKYKISIRYLKRYNIYEFLLEPSKIFKLKLLIEDNLSCDKIFNKKNEPKMFLDQELLYLDQVNVKLLGFSHVDLIYEYISECKNFDLHKFIYCLEDNDDIKSHLNVNKYTYTFFEIIDDNYDFGYIFFSNYSSKFYKTNINPRSDYKIIGNYTITIKECLHLDPKYCLQASNYHKCPIEVINTPYKTIKINPKDIDIYYENNIFVKGAKK</sequence>
<organism evidence="1">
    <name type="scientific">Hokovirus HKV1</name>
    <dbReference type="NCBI Taxonomy" id="1977638"/>
    <lineage>
        <taxon>Viruses</taxon>
        <taxon>Varidnaviria</taxon>
        <taxon>Bamfordvirae</taxon>
        <taxon>Nucleocytoviricota</taxon>
        <taxon>Megaviricetes</taxon>
        <taxon>Imitervirales</taxon>
        <taxon>Mimiviridae</taxon>
        <taxon>Klosneuvirinae</taxon>
        <taxon>Hokovirus</taxon>
    </lineage>
</organism>
<name>A0A1V0SFD1_9VIRU</name>
<gene>
    <name evidence="1" type="ORF">Hokovirus_1_304</name>
</gene>
<evidence type="ECO:0000313" key="1">
    <source>
        <dbReference type="EMBL" id="ARF10425.1"/>
    </source>
</evidence>
<reference evidence="1" key="1">
    <citation type="journal article" date="2017" name="Science">
        <title>Giant viruses with an expanded complement of translation system components.</title>
        <authorList>
            <person name="Schulz F."/>
            <person name="Yutin N."/>
            <person name="Ivanova N.N."/>
            <person name="Ortega D.R."/>
            <person name="Lee T.K."/>
            <person name="Vierheilig J."/>
            <person name="Daims H."/>
            <person name="Horn M."/>
            <person name="Wagner M."/>
            <person name="Jensen G.J."/>
            <person name="Kyrpides N.C."/>
            <person name="Koonin E.V."/>
            <person name="Woyke T."/>
        </authorList>
    </citation>
    <scope>NUCLEOTIDE SEQUENCE</scope>
    <source>
        <strain evidence="1">HKV1</strain>
    </source>
</reference>
<accession>A0A1V0SFD1</accession>
<dbReference type="EMBL" id="KY684103">
    <property type="protein sequence ID" value="ARF10425.1"/>
    <property type="molecule type" value="Genomic_DNA"/>
</dbReference>
<proteinExistence type="predicted"/>